<organism evidence="1 2">
    <name type="scientific">Drosophila simulans</name>
    <name type="common">Fruit fly</name>
    <dbReference type="NCBI Taxonomy" id="7240"/>
    <lineage>
        <taxon>Eukaryota</taxon>
        <taxon>Metazoa</taxon>
        <taxon>Ecdysozoa</taxon>
        <taxon>Arthropoda</taxon>
        <taxon>Hexapoda</taxon>
        <taxon>Insecta</taxon>
        <taxon>Pterygota</taxon>
        <taxon>Neoptera</taxon>
        <taxon>Endopterygota</taxon>
        <taxon>Diptera</taxon>
        <taxon>Brachycera</taxon>
        <taxon>Muscomorpha</taxon>
        <taxon>Ephydroidea</taxon>
        <taxon>Drosophilidae</taxon>
        <taxon>Drosophila</taxon>
        <taxon>Sophophora</taxon>
    </lineage>
</organism>
<accession>B4R6T2</accession>
<dbReference type="Proteomes" id="UP000000304">
    <property type="component" value="Chromosome X"/>
</dbReference>
<dbReference type="HOGENOM" id="CLU_2796698_0_0_1"/>
<gene>
    <name evidence="1" type="primary">Dsim\GD16923</name>
    <name evidence="1" type="ORF">Dsim_GD16923</name>
</gene>
<evidence type="ECO:0000313" key="1">
    <source>
        <dbReference type="EMBL" id="EDX17462.1"/>
    </source>
</evidence>
<proteinExistence type="predicted"/>
<dbReference type="OMA" id="FIVSIEV"/>
<dbReference type="EMBL" id="CM000366">
    <property type="protein sequence ID" value="EDX17462.1"/>
    <property type="molecule type" value="Genomic_DNA"/>
</dbReference>
<name>B4R6T2_DROSI</name>
<dbReference type="AlphaFoldDB" id="B4R6T2"/>
<reference evidence="1 2" key="1">
    <citation type="journal article" date="2007" name="Nature">
        <title>Evolution of genes and genomes on the Drosophila phylogeny.</title>
        <authorList>
            <consortium name="Drosophila 12 Genomes Consortium"/>
            <person name="Clark A.G."/>
            <person name="Eisen M.B."/>
            <person name="Smith D.R."/>
            <person name="Bergman C.M."/>
            <person name="Oliver B."/>
            <person name="Markow T.A."/>
            <person name="Kaufman T.C."/>
            <person name="Kellis M."/>
            <person name="Gelbart W."/>
            <person name="Iyer V.N."/>
            <person name="Pollard D.A."/>
            <person name="Sackton T.B."/>
            <person name="Larracuente A.M."/>
            <person name="Singh N.D."/>
            <person name="Abad J.P."/>
            <person name="Abt D.N."/>
            <person name="Adryan B."/>
            <person name="Aguade M."/>
            <person name="Akashi H."/>
            <person name="Anderson W.W."/>
            <person name="Aquadro C.F."/>
            <person name="Ardell D.H."/>
            <person name="Arguello R."/>
            <person name="Artieri C.G."/>
            <person name="Barbash D.A."/>
            <person name="Barker D."/>
            <person name="Barsanti P."/>
            <person name="Batterham P."/>
            <person name="Batzoglou S."/>
            <person name="Begun D."/>
            <person name="Bhutkar A."/>
            <person name="Blanco E."/>
            <person name="Bosak S.A."/>
            <person name="Bradley R.K."/>
            <person name="Brand A.D."/>
            <person name="Brent M.R."/>
            <person name="Brooks A.N."/>
            <person name="Brown R.H."/>
            <person name="Butlin R.K."/>
            <person name="Caggese C."/>
            <person name="Calvi B.R."/>
            <person name="Bernardo de Carvalho A."/>
            <person name="Caspi A."/>
            <person name="Castrezana S."/>
            <person name="Celniker S.E."/>
            <person name="Chang J.L."/>
            <person name="Chapple C."/>
            <person name="Chatterji S."/>
            <person name="Chinwalla A."/>
            <person name="Civetta A."/>
            <person name="Clifton S.W."/>
            <person name="Comeron J.M."/>
            <person name="Costello J.C."/>
            <person name="Coyne J.A."/>
            <person name="Daub J."/>
            <person name="David R.G."/>
            <person name="Delcher A.L."/>
            <person name="Delehaunty K."/>
            <person name="Do C.B."/>
            <person name="Ebling H."/>
            <person name="Edwards K."/>
            <person name="Eickbush T."/>
            <person name="Evans J.D."/>
            <person name="Filipski A."/>
            <person name="Findeiss S."/>
            <person name="Freyhult E."/>
            <person name="Fulton L."/>
            <person name="Fulton R."/>
            <person name="Garcia A.C."/>
            <person name="Gardiner A."/>
            <person name="Garfield D.A."/>
            <person name="Garvin B.E."/>
            <person name="Gibson G."/>
            <person name="Gilbert D."/>
            <person name="Gnerre S."/>
            <person name="Godfrey J."/>
            <person name="Good R."/>
            <person name="Gotea V."/>
            <person name="Gravely B."/>
            <person name="Greenberg A.J."/>
            <person name="Griffiths-Jones S."/>
            <person name="Gross S."/>
            <person name="Guigo R."/>
            <person name="Gustafson E.A."/>
            <person name="Haerty W."/>
            <person name="Hahn M.W."/>
            <person name="Halligan D.L."/>
            <person name="Halpern A.L."/>
            <person name="Halter G.M."/>
            <person name="Han M.V."/>
            <person name="Heger A."/>
            <person name="Hillier L."/>
            <person name="Hinrichs A.S."/>
            <person name="Holmes I."/>
            <person name="Hoskins R.A."/>
            <person name="Hubisz M.J."/>
            <person name="Hultmark D."/>
            <person name="Huntley M.A."/>
            <person name="Jaffe D.B."/>
            <person name="Jagadeeshan S."/>
            <person name="Jeck W.R."/>
            <person name="Johnson J."/>
            <person name="Jones C.D."/>
            <person name="Jordan W.C."/>
            <person name="Karpen G.H."/>
            <person name="Kataoka E."/>
            <person name="Keightley P.D."/>
            <person name="Kheradpour P."/>
            <person name="Kirkness E.F."/>
            <person name="Koerich L.B."/>
            <person name="Kristiansen K."/>
            <person name="Kudrna D."/>
            <person name="Kulathinal R.J."/>
            <person name="Kumar S."/>
            <person name="Kwok R."/>
            <person name="Lander E."/>
            <person name="Langley C.H."/>
            <person name="Lapoint R."/>
            <person name="Lazzaro B.P."/>
            <person name="Lee S.J."/>
            <person name="Levesque L."/>
            <person name="Li R."/>
            <person name="Lin C.F."/>
            <person name="Lin M.F."/>
            <person name="Lindblad-Toh K."/>
            <person name="Llopart A."/>
            <person name="Long M."/>
            <person name="Low L."/>
            <person name="Lozovsky E."/>
            <person name="Lu J."/>
            <person name="Luo M."/>
            <person name="Machado C.A."/>
            <person name="Makalowski W."/>
            <person name="Marzo M."/>
            <person name="Matsuda M."/>
            <person name="Matzkin L."/>
            <person name="McAllister B."/>
            <person name="McBride C.S."/>
            <person name="McKernan B."/>
            <person name="McKernan K."/>
            <person name="Mendez-Lago M."/>
            <person name="Minx P."/>
            <person name="Mollenhauer M.U."/>
            <person name="Montooth K."/>
            <person name="Mount S.M."/>
            <person name="Mu X."/>
            <person name="Myers E."/>
            <person name="Negre B."/>
            <person name="Newfeld S."/>
            <person name="Nielsen R."/>
            <person name="Noor M.A."/>
            <person name="O'Grady P."/>
            <person name="Pachter L."/>
            <person name="Papaceit M."/>
            <person name="Parisi M.J."/>
            <person name="Parisi M."/>
            <person name="Parts L."/>
            <person name="Pedersen J.S."/>
            <person name="Pesole G."/>
            <person name="Phillippy A.M."/>
            <person name="Ponting C.P."/>
            <person name="Pop M."/>
            <person name="Porcelli D."/>
            <person name="Powell J.R."/>
            <person name="Prohaska S."/>
            <person name="Pruitt K."/>
            <person name="Puig M."/>
            <person name="Quesneville H."/>
            <person name="Ram K.R."/>
            <person name="Rand D."/>
            <person name="Rasmussen M.D."/>
            <person name="Reed L.K."/>
            <person name="Reenan R."/>
            <person name="Reily A."/>
            <person name="Remington K.A."/>
            <person name="Rieger T.T."/>
            <person name="Ritchie M.G."/>
            <person name="Robin C."/>
            <person name="Rogers Y.H."/>
            <person name="Rohde C."/>
            <person name="Rozas J."/>
            <person name="Rubenfield M.J."/>
            <person name="Ruiz A."/>
            <person name="Russo S."/>
            <person name="Salzberg S.L."/>
            <person name="Sanchez-Gracia A."/>
            <person name="Saranga D.J."/>
            <person name="Sato H."/>
            <person name="Schaeffer S.W."/>
            <person name="Schatz M.C."/>
            <person name="Schlenke T."/>
            <person name="Schwartz R."/>
            <person name="Segarra C."/>
            <person name="Singh R.S."/>
            <person name="Sirot L."/>
            <person name="Sirota M."/>
            <person name="Sisneros N.B."/>
            <person name="Smith C.D."/>
            <person name="Smith T.F."/>
            <person name="Spieth J."/>
            <person name="Stage D.E."/>
            <person name="Stark A."/>
            <person name="Stephan W."/>
            <person name="Strausberg R.L."/>
            <person name="Strempel S."/>
            <person name="Sturgill D."/>
            <person name="Sutton G."/>
            <person name="Sutton G.G."/>
            <person name="Tao W."/>
            <person name="Teichmann S."/>
            <person name="Tobari Y.N."/>
            <person name="Tomimura Y."/>
            <person name="Tsolas J.M."/>
            <person name="Valente V.L."/>
            <person name="Venter E."/>
            <person name="Venter J.C."/>
            <person name="Vicario S."/>
            <person name="Vieira F.G."/>
            <person name="Vilella A.J."/>
            <person name="Villasante A."/>
            <person name="Walenz B."/>
            <person name="Wang J."/>
            <person name="Wasserman M."/>
            <person name="Watts T."/>
            <person name="Wilson D."/>
            <person name="Wilson R.K."/>
            <person name="Wing R.A."/>
            <person name="Wolfner M.F."/>
            <person name="Wong A."/>
            <person name="Wong G.K."/>
            <person name="Wu C.I."/>
            <person name="Wu G."/>
            <person name="Yamamoto D."/>
            <person name="Yang H.P."/>
            <person name="Yang S.P."/>
            <person name="Yorke J.A."/>
            <person name="Yoshida K."/>
            <person name="Zdobnov E."/>
            <person name="Zhang P."/>
            <person name="Zhang Y."/>
            <person name="Zimin A.V."/>
            <person name="Baldwin J."/>
            <person name="Abdouelleil A."/>
            <person name="Abdulkadir J."/>
            <person name="Abebe A."/>
            <person name="Abera B."/>
            <person name="Abreu J."/>
            <person name="Acer S.C."/>
            <person name="Aftuck L."/>
            <person name="Alexander A."/>
            <person name="An P."/>
            <person name="Anderson E."/>
            <person name="Anderson S."/>
            <person name="Arachi H."/>
            <person name="Azer M."/>
            <person name="Bachantsang P."/>
            <person name="Barry A."/>
            <person name="Bayul T."/>
            <person name="Berlin A."/>
            <person name="Bessette D."/>
            <person name="Bloom T."/>
            <person name="Blye J."/>
            <person name="Boguslavskiy L."/>
            <person name="Bonnet C."/>
            <person name="Boukhgalter B."/>
            <person name="Bourzgui I."/>
            <person name="Brown A."/>
            <person name="Cahill P."/>
            <person name="Channer S."/>
            <person name="Cheshatsang Y."/>
            <person name="Chuda L."/>
            <person name="Citroen M."/>
            <person name="Collymore A."/>
            <person name="Cooke P."/>
            <person name="Costello M."/>
            <person name="D'Aco K."/>
            <person name="Daza R."/>
            <person name="De Haan G."/>
            <person name="DeGray S."/>
            <person name="DeMaso C."/>
            <person name="Dhargay N."/>
            <person name="Dooley K."/>
            <person name="Dooley E."/>
            <person name="Doricent M."/>
            <person name="Dorje P."/>
            <person name="Dorjee K."/>
            <person name="Dupes A."/>
            <person name="Elong R."/>
            <person name="Falk J."/>
            <person name="Farina A."/>
            <person name="Faro S."/>
            <person name="Ferguson D."/>
            <person name="Fisher S."/>
            <person name="Foley C.D."/>
            <person name="Franke A."/>
            <person name="Friedrich D."/>
            <person name="Gadbois L."/>
            <person name="Gearin G."/>
            <person name="Gearin C.R."/>
            <person name="Giannoukos G."/>
            <person name="Goode T."/>
            <person name="Graham J."/>
            <person name="Grandbois E."/>
            <person name="Grewal S."/>
            <person name="Gyaltsen K."/>
            <person name="Hafez N."/>
            <person name="Hagos B."/>
            <person name="Hall J."/>
            <person name="Henson C."/>
            <person name="Hollinger A."/>
            <person name="Honan T."/>
            <person name="Huard M.D."/>
            <person name="Hughes L."/>
            <person name="Hurhula B."/>
            <person name="Husby M.E."/>
            <person name="Kamat A."/>
            <person name="Kanga B."/>
            <person name="Kashin S."/>
            <person name="Khazanovich D."/>
            <person name="Kisner P."/>
            <person name="Lance K."/>
            <person name="Lara M."/>
            <person name="Lee W."/>
            <person name="Lennon N."/>
            <person name="Letendre F."/>
            <person name="LeVine R."/>
            <person name="Lipovsky A."/>
            <person name="Liu X."/>
            <person name="Liu J."/>
            <person name="Liu S."/>
            <person name="Lokyitsang T."/>
            <person name="Lokyitsang Y."/>
            <person name="Lubonja R."/>
            <person name="Lui A."/>
            <person name="MacDonald P."/>
            <person name="Magnisalis V."/>
            <person name="Maru K."/>
            <person name="Matthews C."/>
            <person name="McCusker W."/>
            <person name="McDonough S."/>
            <person name="Mehta T."/>
            <person name="Meldrim J."/>
            <person name="Meneus L."/>
            <person name="Mihai O."/>
            <person name="Mihalev A."/>
            <person name="Mihova T."/>
            <person name="Mittelman R."/>
            <person name="Mlenga V."/>
            <person name="Montmayeur A."/>
            <person name="Mulrain L."/>
            <person name="Navidi A."/>
            <person name="Naylor J."/>
            <person name="Negash T."/>
            <person name="Nguyen T."/>
            <person name="Nguyen N."/>
            <person name="Nicol R."/>
            <person name="Norbu C."/>
            <person name="Norbu N."/>
            <person name="Novod N."/>
            <person name="O'Neill B."/>
            <person name="Osman S."/>
            <person name="Markiewicz E."/>
            <person name="Oyono O.L."/>
            <person name="Patti C."/>
            <person name="Phunkhang P."/>
            <person name="Pierre F."/>
            <person name="Priest M."/>
            <person name="Raghuraman S."/>
            <person name="Rege F."/>
            <person name="Reyes R."/>
            <person name="Rise C."/>
            <person name="Rogov P."/>
            <person name="Ross K."/>
            <person name="Ryan E."/>
            <person name="Settipalli S."/>
            <person name="Shea T."/>
            <person name="Sherpa N."/>
            <person name="Shi L."/>
            <person name="Shih D."/>
            <person name="Sparrow T."/>
            <person name="Spaulding J."/>
            <person name="Stalker J."/>
            <person name="Stange-Thomann N."/>
            <person name="Stavropoulos S."/>
            <person name="Stone C."/>
            <person name="Strader C."/>
            <person name="Tesfaye S."/>
            <person name="Thomson T."/>
            <person name="Thoulutsang Y."/>
            <person name="Thoulutsang D."/>
            <person name="Topham K."/>
            <person name="Topping I."/>
            <person name="Tsamla T."/>
            <person name="Vassiliev H."/>
            <person name="Vo A."/>
            <person name="Wangchuk T."/>
            <person name="Wangdi T."/>
            <person name="Weiand M."/>
            <person name="Wilkinson J."/>
            <person name="Wilson A."/>
            <person name="Yadav S."/>
            <person name="Young G."/>
            <person name="Yu Q."/>
            <person name="Zembek L."/>
            <person name="Zhong D."/>
            <person name="Zimmer A."/>
            <person name="Zwirko Z."/>
            <person name="Jaffe D.B."/>
            <person name="Alvarez P."/>
            <person name="Brockman W."/>
            <person name="Butler J."/>
            <person name="Chin C."/>
            <person name="Gnerre S."/>
            <person name="Grabherr M."/>
            <person name="Kleber M."/>
            <person name="Mauceli E."/>
            <person name="MacCallum I."/>
        </authorList>
    </citation>
    <scope>NUCLEOTIDE SEQUENCE [LARGE SCALE GENOMIC DNA]</scope>
    <source>
        <strain evidence="2">white501</strain>
    </source>
</reference>
<keyword evidence="2" id="KW-1185">Reference proteome</keyword>
<protein>
    <submittedName>
        <fullName evidence="1">GD16923</fullName>
    </submittedName>
</protein>
<evidence type="ECO:0000313" key="2">
    <source>
        <dbReference type="Proteomes" id="UP000000304"/>
    </source>
</evidence>
<sequence length="68" mass="7883">MFAVVQWYTFIVSIEVAIRFRFSDLHAKQPGTSLASYDYMHPRHAIRFDIRSPAMATRLSPPTDHGHH</sequence>